<evidence type="ECO:0000313" key="4">
    <source>
        <dbReference type="Proteomes" id="UP001155145"/>
    </source>
</evidence>
<feature type="region of interest" description="Disordered" evidence="1">
    <location>
        <begin position="105"/>
        <end position="131"/>
    </location>
</feature>
<dbReference type="InterPro" id="IPR003594">
    <property type="entry name" value="HATPase_dom"/>
</dbReference>
<feature type="compositionally biased region" description="Basic residues" evidence="1">
    <location>
        <begin position="7"/>
        <end position="19"/>
    </location>
</feature>
<accession>A0A9X1M9L2</accession>
<dbReference type="Gene3D" id="3.30.565.10">
    <property type="entry name" value="Histidine kinase-like ATPase, C-terminal domain"/>
    <property type="match status" value="1"/>
</dbReference>
<evidence type="ECO:0000313" key="3">
    <source>
        <dbReference type="EMBL" id="MCC3273556.1"/>
    </source>
</evidence>
<dbReference type="InterPro" id="IPR036890">
    <property type="entry name" value="HATPase_C_sf"/>
</dbReference>
<dbReference type="RefSeq" id="WP_227929431.1">
    <property type="nucleotide sequence ID" value="NZ_CP094984.1"/>
</dbReference>
<protein>
    <recommendedName>
        <fullName evidence="2">Histidine kinase/HSP90-like ATPase domain-containing protein</fullName>
    </recommendedName>
</protein>
<proteinExistence type="predicted"/>
<dbReference type="AlphaFoldDB" id="A0A9X1M9L2"/>
<evidence type="ECO:0000256" key="1">
    <source>
        <dbReference type="SAM" id="MobiDB-lite"/>
    </source>
</evidence>
<reference evidence="3" key="1">
    <citation type="submission" date="2021-10" db="EMBL/GenBank/DDBJ databases">
        <title>Novel species in genus Arthrobacter.</title>
        <authorList>
            <person name="Liu Y."/>
        </authorList>
    </citation>
    <scope>NUCLEOTIDE SEQUENCE</scope>
    <source>
        <strain evidence="3">Zg-Y462</strain>
    </source>
</reference>
<gene>
    <name evidence="3" type="ORF">LJ755_12545</name>
</gene>
<feature type="region of interest" description="Disordered" evidence="1">
    <location>
        <begin position="1"/>
        <end position="23"/>
    </location>
</feature>
<dbReference type="SUPFAM" id="SSF55874">
    <property type="entry name" value="ATPase domain of HSP90 chaperone/DNA topoisomerase II/histidine kinase"/>
    <property type="match status" value="1"/>
</dbReference>
<comment type="caution">
    <text evidence="3">The sequence shown here is derived from an EMBL/GenBank/DDBJ whole genome shotgun (WGS) entry which is preliminary data.</text>
</comment>
<dbReference type="Pfam" id="PF02518">
    <property type="entry name" value="HATPase_c"/>
    <property type="match status" value="1"/>
</dbReference>
<name>A0A9X1M9L2_9MICC</name>
<feature type="domain" description="Histidine kinase/HSP90-like ATPase" evidence="2">
    <location>
        <begin position="29"/>
        <end position="105"/>
    </location>
</feature>
<evidence type="ECO:0000259" key="2">
    <source>
        <dbReference type="Pfam" id="PF02518"/>
    </source>
</evidence>
<sequence length="131" mass="14321">MLEPHTQRHRAQPAGRRHGTTQGRIPFLDRGVLTVETAGRENRPELVSTFSGPFQRGTERNYSDLAGVGLGLTIVNRIMHAHDGILTITPRSEAGIRVSAQLPAPPRSFAGHRTTPGECWPRNGLVSARGR</sequence>
<organism evidence="3 4">
    <name type="scientific">Arthrobacter zhangbolii</name>
    <dbReference type="NCBI Taxonomy" id="2886936"/>
    <lineage>
        <taxon>Bacteria</taxon>
        <taxon>Bacillati</taxon>
        <taxon>Actinomycetota</taxon>
        <taxon>Actinomycetes</taxon>
        <taxon>Micrococcales</taxon>
        <taxon>Micrococcaceae</taxon>
        <taxon>Arthrobacter</taxon>
    </lineage>
</organism>
<dbReference type="Proteomes" id="UP001155145">
    <property type="component" value="Unassembled WGS sequence"/>
</dbReference>
<dbReference type="EMBL" id="JAJFZT010000008">
    <property type="protein sequence ID" value="MCC3273556.1"/>
    <property type="molecule type" value="Genomic_DNA"/>
</dbReference>